<dbReference type="Proteomes" id="UP001059950">
    <property type="component" value="Chromosome"/>
</dbReference>
<feature type="signal peptide" evidence="2">
    <location>
        <begin position="1"/>
        <end position="19"/>
    </location>
</feature>
<accession>A0ABY5GY78</accession>
<feature type="domain" description="Outer membrane protein beta-barrel" evidence="3">
    <location>
        <begin position="5"/>
        <end position="184"/>
    </location>
</feature>
<evidence type="ECO:0000313" key="5">
    <source>
        <dbReference type="Proteomes" id="UP001059950"/>
    </source>
</evidence>
<dbReference type="SUPFAM" id="SSF56925">
    <property type="entry name" value="OMPA-like"/>
    <property type="match status" value="1"/>
</dbReference>
<proteinExistence type="predicted"/>
<evidence type="ECO:0000256" key="2">
    <source>
        <dbReference type="SAM" id="SignalP"/>
    </source>
</evidence>
<evidence type="ECO:0000259" key="3">
    <source>
        <dbReference type="Pfam" id="PF13505"/>
    </source>
</evidence>
<dbReference type="EMBL" id="CP073344">
    <property type="protein sequence ID" value="UTW04219.1"/>
    <property type="molecule type" value="Genomic_DNA"/>
</dbReference>
<name>A0ABY5GY78_9GAMM</name>
<evidence type="ECO:0000256" key="1">
    <source>
        <dbReference type="ARBA" id="ARBA00022729"/>
    </source>
</evidence>
<protein>
    <submittedName>
        <fullName evidence="4">Outer membrane beta-barrel protein</fullName>
    </submittedName>
</protein>
<keyword evidence="5" id="KW-1185">Reference proteome</keyword>
<reference evidence="4" key="1">
    <citation type="submission" date="2021-04" db="EMBL/GenBank/DDBJ databases">
        <title>Oceanospirillales bacteria with DddD are important DMSP degraders in coastal seawater.</title>
        <authorList>
            <person name="Liu J."/>
        </authorList>
    </citation>
    <scope>NUCLEOTIDE SEQUENCE</scope>
    <source>
        <strain evidence="4">GY6</strain>
    </source>
</reference>
<evidence type="ECO:0000313" key="4">
    <source>
        <dbReference type="EMBL" id="UTW04219.1"/>
    </source>
</evidence>
<dbReference type="InterPro" id="IPR027385">
    <property type="entry name" value="Beta-barrel_OMP"/>
</dbReference>
<dbReference type="Gene3D" id="2.40.160.20">
    <property type="match status" value="1"/>
</dbReference>
<dbReference type="InterPro" id="IPR011250">
    <property type="entry name" value="OMP/PagP_B-barrel"/>
</dbReference>
<sequence length="184" mass="19412">MKKALLGLGIIAALTPVMASAEGGYLGASYGRTEVQLTGAEKAAFNDLGFSEIDEVDQGFKVFGGYRFHRNFALEGFYADLGDAEFSNGAVTIKSATDGYGLSAVGLLPVTEQIDLFAKVGMFHWSVDATSNVNISAGDDGTDGTYGIGAAYNMKTVSLRAEFERFDIGGDDVDMISAGVQINF</sequence>
<organism evidence="4 5">
    <name type="scientific">Amphritea atlantica</name>
    <dbReference type="NCBI Taxonomy" id="355243"/>
    <lineage>
        <taxon>Bacteria</taxon>
        <taxon>Pseudomonadati</taxon>
        <taxon>Pseudomonadota</taxon>
        <taxon>Gammaproteobacteria</taxon>
        <taxon>Oceanospirillales</taxon>
        <taxon>Oceanospirillaceae</taxon>
        <taxon>Amphritea</taxon>
    </lineage>
</organism>
<gene>
    <name evidence="4" type="ORF">KDX31_04160</name>
</gene>
<feature type="chain" id="PRO_5047115402" evidence="2">
    <location>
        <begin position="20"/>
        <end position="184"/>
    </location>
</feature>
<dbReference type="Pfam" id="PF13505">
    <property type="entry name" value="OMP_b-brl"/>
    <property type="match status" value="1"/>
</dbReference>
<keyword evidence="1 2" id="KW-0732">Signal</keyword>